<accession>A0A9X1DA19</accession>
<feature type="binding site" evidence="11">
    <location>
        <position position="349"/>
    </location>
    <ligand>
        <name>pyrroloquinoline quinone</name>
        <dbReference type="ChEBI" id="CHEBI:58442"/>
    </ligand>
</feature>
<evidence type="ECO:0000256" key="11">
    <source>
        <dbReference type="PIRSR" id="PIRSR617512-2"/>
    </source>
</evidence>
<dbReference type="InterPro" id="IPR009056">
    <property type="entry name" value="Cyt_c-like_dom"/>
</dbReference>
<keyword evidence="16" id="KW-1185">Reference proteome</keyword>
<evidence type="ECO:0000256" key="12">
    <source>
        <dbReference type="PIRSR" id="PIRSR617512-3"/>
    </source>
</evidence>
<dbReference type="InterPro" id="IPR017512">
    <property type="entry name" value="PQQ_MeOH/EtOH_DH"/>
</dbReference>
<evidence type="ECO:0000256" key="6">
    <source>
        <dbReference type="ARBA" id="ARBA00022891"/>
    </source>
</evidence>
<protein>
    <submittedName>
        <fullName evidence="15">PQQ-dependent dehydrogenase, methanol/ethanol family</fullName>
        <ecNumber evidence="15">1.1.2.-</ecNumber>
    </submittedName>
</protein>
<dbReference type="RefSeq" id="WP_214621806.1">
    <property type="nucleotide sequence ID" value="NZ_JAHGAW010000002.1"/>
</dbReference>
<dbReference type="InterPro" id="IPR002372">
    <property type="entry name" value="PQQ_rpt_dom"/>
</dbReference>
<feature type="binding site" description="covalent" evidence="11">
    <location>
        <position position="625"/>
    </location>
    <ligand>
        <name>heme c</name>
        <dbReference type="ChEBI" id="CHEBI:61717"/>
    </ligand>
</feature>
<gene>
    <name evidence="15" type="ORF">KK488_03805</name>
</gene>
<feature type="binding site" evidence="11">
    <location>
        <begin position="199"/>
        <end position="200"/>
    </location>
    <ligand>
        <name>pyrroloquinoline quinone</name>
        <dbReference type="ChEBI" id="CHEBI:58442"/>
    </ligand>
</feature>
<comment type="cofactor">
    <cofactor evidence="11">
        <name>pyrroloquinoline quinone</name>
        <dbReference type="ChEBI" id="CHEBI:58442"/>
    </cofactor>
    <text evidence="11">Binds 1 PQQ group per subunit.</text>
</comment>
<keyword evidence="9 13" id="KW-1015">Disulfide bond</keyword>
<keyword evidence="7 15" id="KW-0560">Oxidoreductase</keyword>
<dbReference type="PROSITE" id="PS00364">
    <property type="entry name" value="BACTERIAL_PQQ_2"/>
    <property type="match status" value="1"/>
</dbReference>
<dbReference type="Pfam" id="PF01011">
    <property type="entry name" value="PQQ"/>
    <property type="match status" value="2"/>
</dbReference>
<comment type="cofactor">
    <cofactor evidence="11">
        <name>heme c</name>
        <dbReference type="ChEBI" id="CHEBI:61717"/>
    </cofactor>
    <text evidence="11">Binds 1 heme c group per subunit.</text>
</comment>
<feature type="disulfide bond" evidence="13">
    <location>
        <begin position="133"/>
        <end position="134"/>
    </location>
</feature>
<feature type="binding site" evidence="11">
    <location>
        <position position="257"/>
    </location>
    <ligand>
        <name>pyrroloquinoline quinone</name>
        <dbReference type="ChEBI" id="CHEBI:58442"/>
    </ligand>
</feature>
<dbReference type="NCBIfam" id="TIGR03075">
    <property type="entry name" value="PQQ_enz_alc_DH"/>
    <property type="match status" value="1"/>
</dbReference>
<feature type="binding site" description="axial binding residue" evidence="12">
    <location>
        <position position="629"/>
    </location>
    <ligand>
        <name>heme c</name>
        <dbReference type="ChEBI" id="CHEBI:61717"/>
    </ligand>
    <ligandPart>
        <name>Fe</name>
        <dbReference type="ChEBI" id="CHEBI:18248"/>
    </ligandPart>
</feature>
<dbReference type="EMBL" id="JAHGAW010000002">
    <property type="protein sequence ID" value="MBT2186063.1"/>
    <property type="molecule type" value="Genomic_DNA"/>
</dbReference>
<evidence type="ECO:0000259" key="14">
    <source>
        <dbReference type="PROSITE" id="PS51007"/>
    </source>
</evidence>
<dbReference type="SUPFAM" id="SSF50998">
    <property type="entry name" value="Quinoprotein alcohol dehydrogenase-like"/>
    <property type="match status" value="1"/>
</dbReference>
<keyword evidence="3 12" id="KW-0479">Metal-binding</keyword>
<feature type="binding site" evidence="11">
    <location>
        <position position="562"/>
    </location>
    <ligand>
        <name>pyrroloquinoline quinone</name>
        <dbReference type="ChEBI" id="CHEBI:58442"/>
    </ligand>
</feature>
<evidence type="ECO:0000256" key="4">
    <source>
        <dbReference type="ARBA" id="ARBA00022729"/>
    </source>
</evidence>
<evidence type="ECO:0000313" key="15">
    <source>
        <dbReference type="EMBL" id="MBT2186063.1"/>
    </source>
</evidence>
<organism evidence="15 16">
    <name type="scientific">Sphingobium nicotianae</name>
    <dbReference type="NCBI Taxonomy" id="2782607"/>
    <lineage>
        <taxon>Bacteria</taxon>
        <taxon>Pseudomonadati</taxon>
        <taxon>Pseudomonadota</taxon>
        <taxon>Alphaproteobacteria</taxon>
        <taxon>Sphingomonadales</taxon>
        <taxon>Sphingomonadaceae</taxon>
        <taxon>Sphingobium</taxon>
    </lineage>
</organism>
<dbReference type="GO" id="GO:0030288">
    <property type="term" value="C:outer membrane-bounded periplasmic space"/>
    <property type="evidence" value="ECO:0007669"/>
    <property type="project" value="InterPro"/>
</dbReference>
<dbReference type="InterPro" id="IPR018391">
    <property type="entry name" value="PQQ_b-propeller_rpt"/>
</dbReference>
<proteinExistence type="inferred from homology"/>
<feature type="binding site" evidence="11">
    <location>
        <position position="139"/>
    </location>
    <ligand>
        <name>pyrroloquinoline quinone</name>
        <dbReference type="ChEBI" id="CHEBI:58442"/>
    </ligand>
</feature>
<dbReference type="PANTHER" id="PTHR32303">
    <property type="entry name" value="QUINOPROTEIN ALCOHOL DEHYDROGENASE (CYTOCHROME C)"/>
    <property type="match status" value="1"/>
</dbReference>
<sequence length="702" mass="75754">MKLRAQLILWSSIAILSGCDAVPSSRQEGAVTEARLVAAGSDTDNWLTTGRTYNEQRHSPLTKINSENVGRLGLAWSADLDTARGQEATPLAIDGTIYISTAWSMVKAYDGKSGKLLWSYDPKVPRDSLVKACCDAVNRGVAAWGDRIFVGTLDGRLVALDRRTGKLDWEVVTVDQSQNYTITGAPRVIKGKVIIGNGGAEFGVRGYITAYDVDNGKPLWRFYTVPGDPAKGFEGAHLEAAAKTWKGTWWTLGGGGTVWDSMAYDPDLDLLYIGVGNGSPWNQAYRSPGGGDNLYLSSIVALHPENGKYAWHYQTTPGETWDYTATQHMILADLKWGGKPRKVIMQAPKNGYFYVLDRTNGKLLSAKAYAPMNWSTEVDMTTGRPIENPNARYDKTGKPWVSVPGATGAHGWPPMSFSPETGFVYIPVQDTAFPYAPEKGWVAEKMGYNVGNDLASGSMPADPAVRKAAIAATTGALIAWDPVGQREVWRVKRSGPSNGGVLSTAGDLVFQGTAAGRFEAFKSKDGVRLWSTDVQTGVLAAPITYAIDGEQYVAVLVGWGGIWGVAPGVLSQSIPNVSRLLVYKLGGKATLPALVPVNKAPLDPPASKASSEQIAKGKYLFARFCGACHGDAAVGGTINPDLRRSGVLGDQNTWQQVVRDGLLKDNGMVSFKSVLNVEQVESIRQFVIRRANEDRAIEVGQR</sequence>
<dbReference type="GO" id="GO:0009055">
    <property type="term" value="F:electron transfer activity"/>
    <property type="evidence" value="ECO:0007669"/>
    <property type="project" value="InterPro"/>
</dbReference>
<feature type="domain" description="Cytochrome c" evidence="14">
    <location>
        <begin position="612"/>
        <end position="691"/>
    </location>
</feature>
<dbReference type="CDD" id="cd10279">
    <property type="entry name" value="PQQ_ADH_II"/>
    <property type="match status" value="1"/>
</dbReference>
<dbReference type="GO" id="GO:0005509">
    <property type="term" value="F:calcium ion binding"/>
    <property type="evidence" value="ECO:0007669"/>
    <property type="project" value="InterPro"/>
</dbReference>
<dbReference type="GO" id="GO:0016020">
    <property type="term" value="C:membrane"/>
    <property type="evidence" value="ECO:0007669"/>
    <property type="project" value="InterPro"/>
</dbReference>
<dbReference type="InterPro" id="IPR001479">
    <property type="entry name" value="Quinoprotein_DH_CS"/>
</dbReference>
<feature type="binding site" description="axial binding residue" evidence="12">
    <location>
        <position position="668"/>
    </location>
    <ligand>
        <name>heme c</name>
        <dbReference type="ChEBI" id="CHEBI:61717"/>
    </ligand>
    <ligandPart>
        <name>Fe</name>
        <dbReference type="ChEBI" id="CHEBI:18248"/>
    </ligandPart>
</feature>
<evidence type="ECO:0000256" key="10">
    <source>
        <dbReference type="PIRSR" id="PIRSR617512-1"/>
    </source>
</evidence>
<evidence type="ECO:0000256" key="1">
    <source>
        <dbReference type="ARBA" id="ARBA00008156"/>
    </source>
</evidence>
<keyword evidence="4" id="KW-0732">Signal</keyword>
<evidence type="ECO:0000256" key="3">
    <source>
        <dbReference type="ARBA" id="ARBA00022723"/>
    </source>
</evidence>
<dbReference type="InterPro" id="IPR011047">
    <property type="entry name" value="Quinoprotein_ADH-like_sf"/>
</dbReference>
<keyword evidence="8 12" id="KW-0408">Iron</keyword>
<feature type="binding site" evidence="12">
    <location>
        <position position="201"/>
    </location>
    <ligand>
        <name>Ca(2+)</name>
        <dbReference type="ChEBI" id="CHEBI:29108"/>
    </ligand>
</feature>
<name>A0A9X1DA19_9SPHN</name>
<dbReference type="GO" id="GO:0020037">
    <property type="term" value="F:heme binding"/>
    <property type="evidence" value="ECO:0007669"/>
    <property type="project" value="InterPro"/>
</dbReference>
<comment type="similarity">
    <text evidence="1">Belongs to the bacterial PQQ dehydrogenase family.</text>
</comment>
<feature type="binding site" evidence="11">
    <location>
        <position position="183"/>
    </location>
    <ligand>
        <name>pyrroloquinoline quinone</name>
        <dbReference type="ChEBI" id="CHEBI:58442"/>
    </ligand>
</feature>
<dbReference type="SUPFAM" id="SSF46626">
    <property type="entry name" value="Cytochrome c"/>
    <property type="match status" value="1"/>
</dbReference>
<feature type="binding site" description="covalent" evidence="11">
    <location>
        <position position="628"/>
    </location>
    <ligand>
        <name>heme c</name>
        <dbReference type="ChEBI" id="CHEBI:61717"/>
    </ligand>
</feature>
<dbReference type="Pfam" id="PF13442">
    <property type="entry name" value="Cytochrome_CBB3"/>
    <property type="match status" value="1"/>
</dbReference>
<dbReference type="InterPro" id="IPR036909">
    <property type="entry name" value="Cyt_c-like_dom_sf"/>
</dbReference>
<dbReference type="PROSITE" id="PS51257">
    <property type="entry name" value="PROKAR_LIPOPROTEIN"/>
    <property type="match status" value="1"/>
</dbReference>
<dbReference type="GO" id="GO:0016614">
    <property type="term" value="F:oxidoreductase activity, acting on CH-OH group of donors"/>
    <property type="evidence" value="ECO:0007669"/>
    <property type="project" value="InterPro"/>
</dbReference>
<evidence type="ECO:0000313" key="16">
    <source>
        <dbReference type="Proteomes" id="UP001138757"/>
    </source>
</evidence>
<comment type="cofactor">
    <cofactor evidence="12">
        <name>Ca(2+)</name>
        <dbReference type="ChEBI" id="CHEBI:29108"/>
    </cofactor>
    <text evidence="12">Binds 1 Ca(2+) ion per subunit.</text>
</comment>
<feature type="binding site" evidence="11">
    <location>
        <position position="87"/>
    </location>
    <ligand>
        <name>pyrroloquinoline quinone</name>
        <dbReference type="ChEBI" id="CHEBI:58442"/>
    </ligand>
</feature>
<dbReference type="SMART" id="SM00564">
    <property type="entry name" value="PQQ"/>
    <property type="match status" value="5"/>
</dbReference>
<feature type="binding site" evidence="12">
    <location>
        <position position="277"/>
    </location>
    <ligand>
        <name>Ca(2+)</name>
        <dbReference type="ChEBI" id="CHEBI:29108"/>
    </ligand>
</feature>
<evidence type="ECO:0000256" key="13">
    <source>
        <dbReference type="PIRSR" id="PIRSR617512-4"/>
    </source>
</evidence>
<dbReference type="Gene3D" id="2.140.10.10">
    <property type="entry name" value="Quinoprotein alcohol dehydrogenase-like superfamily"/>
    <property type="match status" value="1"/>
</dbReference>
<feature type="active site" description="Proton acceptor" evidence="10">
    <location>
        <position position="322"/>
    </location>
</feature>
<evidence type="ECO:0000256" key="7">
    <source>
        <dbReference type="ARBA" id="ARBA00023002"/>
    </source>
</evidence>
<keyword evidence="2 11" id="KW-0349">Heme</keyword>
<dbReference type="EC" id="1.1.2.-" evidence="15"/>
<reference evidence="15" key="1">
    <citation type="submission" date="2021-05" db="EMBL/GenBank/DDBJ databases">
        <title>Genome of Sphingobium sp. strain.</title>
        <authorList>
            <person name="Fan R."/>
        </authorList>
    </citation>
    <scope>NUCLEOTIDE SEQUENCE</scope>
    <source>
        <strain evidence="15">H33</strain>
    </source>
</reference>
<keyword evidence="5 12" id="KW-0106">Calcium</keyword>
<evidence type="ECO:0000256" key="9">
    <source>
        <dbReference type="ARBA" id="ARBA00023157"/>
    </source>
</evidence>
<dbReference type="Proteomes" id="UP001138757">
    <property type="component" value="Unassembled WGS sequence"/>
</dbReference>
<evidence type="ECO:0000256" key="8">
    <source>
        <dbReference type="ARBA" id="ARBA00023004"/>
    </source>
</evidence>
<evidence type="ECO:0000256" key="2">
    <source>
        <dbReference type="ARBA" id="ARBA00022617"/>
    </source>
</evidence>
<evidence type="ECO:0000256" key="5">
    <source>
        <dbReference type="ARBA" id="ARBA00022837"/>
    </source>
</evidence>
<dbReference type="Gene3D" id="1.10.760.10">
    <property type="entry name" value="Cytochrome c-like domain"/>
    <property type="match status" value="1"/>
</dbReference>
<dbReference type="PROSITE" id="PS51007">
    <property type="entry name" value="CYTC"/>
    <property type="match status" value="1"/>
</dbReference>
<dbReference type="AlphaFoldDB" id="A0A9X1DA19"/>
<keyword evidence="6 11" id="KW-0634">PQQ</keyword>
<feature type="binding site" evidence="12">
    <location>
        <position position="322"/>
    </location>
    <ligand>
        <name>Ca(2+)</name>
        <dbReference type="ChEBI" id="CHEBI:29108"/>
    </ligand>
</feature>
<comment type="caution">
    <text evidence="15">The sequence shown here is derived from an EMBL/GenBank/DDBJ whole genome shotgun (WGS) entry which is preliminary data.</text>
</comment>